<proteinExistence type="predicted"/>
<dbReference type="RefSeq" id="WP_123849456.1">
    <property type="nucleotide sequence ID" value="NZ_RPDH01000003.1"/>
</dbReference>
<name>A0A3N4PAZ5_9BACT</name>
<reference evidence="1 2" key="1">
    <citation type="submission" date="2018-11" db="EMBL/GenBank/DDBJ databases">
        <title>Chitinophaga lutea sp.nov., isolate from arsenic contaminated soil.</title>
        <authorList>
            <person name="Zong Y."/>
        </authorList>
    </citation>
    <scope>NUCLEOTIDE SEQUENCE [LARGE SCALE GENOMIC DNA]</scope>
    <source>
        <strain evidence="1 2">ZY74</strain>
    </source>
</reference>
<keyword evidence="2" id="KW-1185">Reference proteome</keyword>
<dbReference type="AlphaFoldDB" id="A0A3N4PAZ5"/>
<organism evidence="1 2">
    <name type="scientific">Chitinophaga lutea</name>
    <dbReference type="NCBI Taxonomy" id="2488634"/>
    <lineage>
        <taxon>Bacteria</taxon>
        <taxon>Pseudomonadati</taxon>
        <taxon>Bacteroidota</taxon>
        <taxon>Chitinophagia</taxon>
        <taxon>Chitinophagales</taxon>
        <taxon>Chitinophagaceae</taxon>
        <taxon>Chitinophaga</taxon>
    </lineage>
</organism>
<evidence type="ECO:0000313" key="2">
    <source>
        <dbReference type="Proteomes" id="UP000278351"/>
    </source>
</evidence>
<comment type="caution">
    <text evidence="1">The sequence shown here is derived from an EMBL/GenBank/DDBJ whole genome shotgun (WGS) entry which is preliminary data.</text>
</comment>
<dbReference type="EMBL" id="RPDH01000003">
    <property type="protein sequence ID" value="RPE05803.1"/>
    <property type="molecule type" value="Genomic_DNA"/>
</dbReference>
<gene>
    <name evidence="1" type="ORF">EGT74_25920</name>
</gene>
<evidence type="ECO:0000313" key="1">
    <source>
        <dbReference type="EMBL" id="RPE05803.1"/>
    </source>
</evidence>
<protein>
    <submittedName>
        <fullName evidence="1">Uncharacterized protein</fullName>
    </submittedName>
</protein>
<dbReference type="OrthoDB" id="676860at2"/>
<accession>A0A3N4PAZ5</accession>
<dbReference type="Proteomes" id="UP000278351">
    <property type="component" value="Unassembled WGS sequence"/>
</dbReference>
<sequence>MVTIKNYQMHVNAEGKLFISLELIGDAEIIQSKETGRFYVTAKKCFVPSTFDEITAKLMIGKEMAGNIVKKECSAYEYRVPGTGEIISLSHQYEYVP</sequence>